<dbReference type="HOGENOM" id="CLU_092004_0_0_9"/>
<dbReference type="STRING" id="1235802.C823_02423"/>
<dbReference type="InterPro" id="IPR029050">
    <property type="entry name" value="Immunoprotect_excell_Ig-like"/>
</dbReference>
<dbReference type="Proteomes" id="UP000012589">
    <property type="component" value="Unassembled WGS sequence"/>
</dbReference>
<accession>N2ARZ9</accession>
<reference evidence="5 6" key="1">
    <citation type="journal article" date="2014" name="Genome Announc.">
        <title>Draft genome sequences of the altered schaedler flora, a defined bacterial community from gnotobiotic mice.</title>
        <authorList>
            <person name="Wannemuehler M.J."/>
            <person name="Overstreet A.M."/>
            <person name="Ward D.V."/>
            <person name="Phillips G.J."/>
        </authorList>
    </citation>
    <scope>NUCLEOTIDE SEQUENCE [LARGE SCALE GENOMIC DNA]</scope>
    <source>
        <strain evidence="5 6">ASF492</strain>
    </source>
</reference>
<gene>
    <name evidence="5" type="ORF">C823_02423</name>
</gene>
<protein>
    <recommendedName>
        <fullName evidence="4">DUF4352 domain-containing protein</fullName>
    </recommendedName>
</protein>
<feature type="compositionally biased region" description="Basic and acidic residues" evidence="2">
    <location>
        <begin position="75"/>
        <end position="105"/>
    </location>
</feature>
<comment type="caution">
    <text evidence="5">The sequence shown here is derived from an EMBL/GenBank/DDBJ whole genome shotgun (WGS) entry which is preliminary data.</text>
</comment>
<sequence>MKKNRLAASALAVAVSITACGCGDQIYQLTEEEEAVIVHYSAHAVSKFNKKQSEGIQDVAVLKALRELKEKEAEERRKQMEEEERERQEKLDQQEEESGNVKKPESSTNAEQTKPSDGQNAQPEVSYVSLKKALRLSGVDAIYRSYEFTSAYKASQSYMVRANSGNDLLVLHVNLKNSGSKTAECDILSKMPSFRLTVNGNLSVSADTTILLNDLGTYQGRIRSGDKARTVLIFQVKKGAVRSVENMDLEVTVGGEASLVHLAG</sequence>
<name>N2ARZ9_9FIRM</name>
<evidence type="ECO:0000313" key="6">
    <source>
        <dbReference type="Proteomes" id="UP000012589"/>
    </source>
</evidence>
<dbReference type="AlphaFoldDB" id="N2ARZ9"/>
<dbReference type="PATRIC" id="fig|1235802.3.peg.2562"/>
<dbReference type="EMBL" id="AQFT01000072">
    <property type="protein sequence ID" value="EMZ27299.1"/>
    <property type="molecule type" value="Genomic_DNA"/>
</dbReference>
<feature type="signal peptide" evidence="3">
    <location>
        <begin position="1"/>
        <end position="21"/>
    </location>
</feature>
<dbReference type="eggNOG" id="ENOG5032VTP">
    <property type="taxonomic scope" value="Bacteria"/>
</dbReference>
<dbReference type="Gene3D" id="2.60.40.1240">
    <property type="match status" value="1"/>
</dbReference>
<proteinExistence type="predicted"/>
<evidence type="ECO:0000313" key="5">
    <source>
        <dbReference type="EMBL" id="EMZ27299.1"/>
    </source>
</evidence>
<keyword evidence="6" id="KW-1185">Reference proteome</keyword>
<feature type="compositionally biased region" description="Polar residues" evidence="2">
    <location>
        <begin position="106"/>
        <end position="123"/>
    </location>
</feature>
<evidence type="ECO:0000256" key="1">
    <source>
        <dbReference type="ARBA" id="ARBA00022729"/>
    </source>
</evidence>
<feature type="domain" description="DUF4352" evidence="4">
    <location>
        <begin position="155"/>
        <end position="242"/>
    </location>
</feature>
<evidence type="ECO:0000259" key="4">
    <source>
        <dbReference type="Pfam" id="PF11611"/>
    </source>
</evidence>
<keyword evidence="1 3" id="KW-0732">Signal</keyword>
<evidence type="ECO:0000256" key="3">
    <source>
        <dbReference type="SAM" id="SignalP"/>
    </source>
</evidence>
<evidence type="ECO:0000256" key="2">
    <source>
        <dbReference type="SAM" id="MobiDB-lite"/>
    </source>
</evidence>
<dbReference type="Pfam" id="PF11611">
    <property type="entry name" value="DUF4352"/>
    <property type="match status" value="1"/>
</dbReference>
<dbReference type="PROSITE" id="PS51257">
    <property type="entry name" value="PROKAR_LIPOPROTEIN"/>
    <property type="match status" value="1"/>
</dbReference>
<organism evidence="5 6">
    <name type="scientific">Eubacterium plexicaudatum ASF492</name>
    <dbReference type="NCBI Taxonomy" id="1235802"/>
    <lineage>
        <taxon>Bacteria</taxon>
        <taxon>Bacillati</taxon>
        <taxon>Bacillota</taxon>
        <taxon>Clostridia</taxon>
        <taxon>Eubacteriales</taxon>
        <taxon>Eubacteriaceae</taxon>
        <taxon>Eubacterium</taxon>
    </lineage>
</organism>
<dbReference type="InterPro" id="IPR029051">
    <property type="entry name" value="DUF4352"/>
</dbReference>
<dbReference type="OrthoDB" id="2049545at2"/>
<feature type="chain" id="PRO_5039382288" description="DUF4352 domain-containing protein" evidence="3">
    <location>
        <begin position="22"/>
        <end position="264"/>
    </location>
</feature>
<feature type="region of interest" description="Disordered" evidence="2">
    <location>
        <begin position="75"/>
        <end position="124"/>
    </location>
</feature>